<evidence type="ECO:0000256" key="3">
    <source>
        <dbReference type="SAM" id="MobiDB-lite"/>
    </source>
</evidence>
<keyword evidence="5" id="KW-0969">Cilium</keyword>
<name>A0AAW2YH96_9EUKA</name>
<feature type="coiled-coil region" evidence="2">
    <location>
        <begin position="661"/>
        <end position="712"/>
    </location>
</feature>
<proteinExistence type="predicted"/>
<dbReference type="GO" id="GO:0005856">
    <property type="term" value="C:cytoskeleton"/>
    <property type="evidence" value="ECO:0007669"/>
    <property type="project" value="TreeGrafter"/>
</dbReference>
<comment type="caution">
    <text evidence="5">The sequence shown here is derived from an EMBL/GenBank/DDBJ whole genome shotgun (WGS) entry which is preliminary data.</text>
</comment>
<feature type="compositionally biased region" description="Basic and acidic residues" evidence="3">
    <location>
        <begin position="842"/>
        <end position="858"/>
    </location>
</feature>
<feature type="region of interest" description="Disordered" evidence="3">
    <location>
        <begin position="842"/>
        <end position="864"/>
    </location>
</feature>
<feature type="coiled-coil region" evidence="2">
    <location>
        <begin position="255"/>
        <end position="618"/>
    </location>
</feature>
<reference evidence="5 6" key="1">
    <citation type="submission" date="2024-03" db="EMBL/GenBank/DDBJ databases">
        <title>The Acrasis kona genome and developmental transcriptomes reveal deep origins of eukaryotic multicellular pathways.</title>
        <authorList>
            <person name="Sheikh S."/>
            <person name="Fu C.-J."/>
            <person name="Brown M.W."/>
            <person name="Baldauf S.L."/>
        </authorList>
    </citation>
    <scope>NUCLEOTIDE SEQUENCE [LARGE SCALE GENOMIC DNA]</scope>
    <source>
        <strain evidence="5 6">ATCC MYA-3509</strain>
    </source>
</reference>
<keyword evidence="5" id="KW-0966">Cell projection</keyword>
<dbReference type="Proteomes" id="UP001431209">
    <property type="component" value="Unassembled WGS sequence"/>
</dbReference>
<feature type="domain" description="Cilia- and flagella-associated protein 58 central coiled coil" evidence="4">
    <location>
        <begin position="377"/>
        <end position="676"/>
    </location>
</feature>
<sequence>MTQTTSYDLYHGQQMLVQDIDLSMSAWSALEEEFREVVAELNELPQMNAFRIEYERLFKVLLTSHTHEIELRKRCEEFNQDIISTVTKVQQSLSTLKEDEQLIAQLKREIEKTWEHVDQSREKELKDLEQLNKLIAKERTLSQEIKDGLPTHKTTAIEENEQLRDKLQKDRDAFNSEVIVLIKEVSNLEVRVKNFNTEKKSYLTHIQEMTEELSQFKTEYNEQIKAIDAAELGLKKTKFKLETKNNDIFHKESSIERGCQKINELEQELKEQSQITQKAEKECETAEHRREKIDRDLKEQIKQNSKLYAENEELRDGLSTKEAQIKVIKEQQIITQKTITAFIKRRKELEERRDKLEDEKNQITEEYKNILVDLNQMKRQFDVEKAKIEDLSHQKSILSKNINKSELDVEKLKNSRKIVEGNRKNVITKQKGYSSALEELRVSERRLKKETDKYMEELQIAHQKHEQAIEEAKIKKRDTEEYQEKIRDGLEKLKQQQSLLEQVRNEKNQYSKLMNDANAEINLMTKSKKVMNEQIKKLRAEIEKRQDELLDQSRKKESIKIKIEKHMEQIKKMDDEIKEQESINRQHENEIYKLNQIIKDADTERKRQQKEFESVMNDRDILGAKLIKGNDELALLYEKIKSQQSALSKGSVQYMEKVMEIDTLKFKIRELHKKKVELSDEISALDDLKTEVHRLERELLQENMRNRALQDELENPMNVHRWRKLEGSDPQSYEMIQKIQKLQKKLIKKTEEVMMKDMLIQQKEKLYVELKEVLIRQPGPEVAEQLTTFQSTLKNKTKECRKMKEELKASMLLAKEQQYEHERLQAELSQIKSQYYQQRKAEQRQRSYESGAYDDHQQLEQQQA</sequence>
<keyword evidence="5" id="KW-0282">Flagellum</keyword>
<dbReference type="InterPro" id="IPR049270">
    <property type="entry name" value="CFAP58_CC"/>
</dbReference>
<evidence type="ECO:0000256" key="2">
    <source>
        <dbReference type="SAM" id="Coils"/>
    </source>
</evidence>
<protein>
    <submittedName>
        <fullName evidence="5">Flagella-associated protein 58</fullName>
    </submittedName>
</protein>
<keyword evidence="6" id="KW-1185">Reference proteome</keyword>
<dbReference type="Pfam" id="PF21771">
    <property type="entry name" value="CFAP58_CC"/>
    <property type="match status" value="1"/>
</dbReference>
<evidence type="ECO:0000259" key="4">
    <source>
        <dbReference type="Pfam" id="PF21771"/>
    </source>
</evidence>
<accession>A0AAW2YH96</accession>
<evidence type="ECO:0000256" key="1">
    <source>
        <dbReference type="ARBA" id="ARBA00023054"/>
    </source>
</evidence>
<evidence type="ECO:0000313" key="6">
    <source>
        <dbReference type="Proteomes" id="UP001431209"/>
    </source>
</evidence>
<feature type="coiled-coil region" evidence="2">
    <location>
        <begin position="786"/>
        <end position="834"/>
    </location>
</feature>
<keyword evidence="1 2" id="KW-0175">Coiled coil</keyword>
<evidence type="ECO:0000313" key="5">
    <source>
        <dbReference type="EMBL" id="KAL0476577.1"/>
    </source>
</evidence>
<gene>
    <name evidence="5" type="ORF">AKO1_006087</name>
</gene>
<dbReference type="EMBL" id="JAOPGA020000059">
    <property type="protein sequence ID" value="KAL0476577.1"/>
    <property type="molecule type" value="Genomic_DNA"/>
</dbReference>
<dbReference type="PANTHER" id="PTHR32083:SF0">
    <property type="entry name" value="CILIA AND FLAGELLA-ASSOCIATED PROTEIN 58"/>
    <property type="match status" value="1"/>
</dbReference>
<dbReference type="AlphaFoldDB" id="A0AAW2YH96"/>
<dbReference type="PANTHER" id="PTHR32083">
    <property type="entry name" value="CILIA AND FLAGELLA-ASSOCIATED PROTEIN 58-RELATED"/>
    <property type="match status" value="1"/>
</dbReference>
<organism evidence="5 6">
    <name type="scientific">Acrasis kona</name>
    <dbReference type="NCBI Taxonomy" id="1008807"/>
    <lineage>
        <taxon>Eukaryota</taxon>
        <taxon>Discoba</taxon>
        <taxon>Heterolobosea</taxon>
        <taxon>Tetramitia</taxon>
        <taxon>Eutetramitia</taxon>
        <taxon>Acrasidae</taxon>
        <taxon>Acrasis</taxon>
    </lineage>
</organism>